<keyword evidence="2" id="KW-1185">Reference proteome</keyword>
<dbReference type="AlphaFoldDB" id="A0A7I7Q170"/>
<reference evidence="1 2" key="1">
    <citation type="journal article" date="2019" name="Emerg. Microbes Infect.">
        <title>Comprehensive subspecies identification of 175 nontuberculous mycobacteria species based on 7547 genomic profiles.</title>
        <authorList>
            <person name="Matsumoto Y."/>
            <person name="Kinjo T."/>
            <person name="Motooka D."/>
            <person name="Nabeya D."/>
            <person name="Jung N."/>
            <person name="Uechi K."/>
            <person name="Horii T."/>
            <person name="Iida T."/>
            <person name="Fujita J."/>
            <person name="Nakamura S."/>
        </authorList>
    </citation>
    <scope>NUCLEOTIDE SEQUENCE [LARGE SCALE GENOMIC DNA]</scope>
    <source>
        <strain evidence="1 2">JCM 17783</strain>
    </source>
</reference>
<dbReference type="Pfam" id="PF13911">
    <property type="entry name" value="AhpC-TSA_2"/>
    <property type="match status" value="1"/>
</dbReference>
<accession>A0A7I7Q170</accession>
<dbReference type="Gene3D" id="3.40.30.10">
    <property type="entry name" value="Glutaredoxin"/>
    <property type="match status" value="1"/>
</dbReference>
<evidence type="ECO:0008006" key="3">
    <source>
        <dbReference type="Google" id="ProtNLM"/>
    </source>
</evidence>
<dbReference type="InterPro" id="IPR032801">
    <property type="entry name" value="PXL2A/B/C"/>
</dbReference>
<dbReference type="KEGG" id="msto:MSTO_00370"/>
<organism evidence="1 2">
    <name type="scientific">Mycobacterium stomatepiae</name>
    <dbReference type="NCBI Taxonomy" id="470076"/>
    <lineage>
        <taxon>Bacteria</taxon>
        <taxon>Bacillati</taxon>
        <taxon>Actinomycetota</taxon>
        <taxon>Actinomycetes</taxon>
        <taxon>Mycobacteriales</taxon>
        <taxon>Mycobacteriaceae</taxon>
        <taxon>Mycobacterium</taxon>
        <taxon>Mycobacterium simiae complex</taxon>
    </lineage>
</organism>
<evidence type="ECO:0000313" key="2">
    <source>
        <dbReference type="Proteomes" id="UP000467130"/>
    </source>
</evidence>
<dbReference type="SUPFAM" id="SSF52833">
    <property type="entry name" value="Thioredoxin-like"/>
    <property type="match status" value="1"/>
</dbReference>
<dbReference type="CDD" id="cd02970">
    <property type="entry name" value="PRX_like2"/>
    <property type="match status" value="1"/>
</dbReference>
<dbReference type="EMBL" id="AP022587">
    <property type="protein sequence ID" value="BBY19832.1"/>
    <property type="molecule type" value="Genomic_DNA"/>
</dbReference>
<proteinExistence type="predicted"/>
<name>A0A7I7Q170_9MYCO</name>
<evidence type="ECO:0000313" key="1">
    <source>
        <dbReference type="EMBL" id="BBY19832.1"/>
    </source>
</evidence>
<dbReference type="InterPro" id="IPR036249">
    <property type="entry name" value="Thioredoxin-like_sf"/>
</dbReference>
<dbReference type="RefSeq" id="WP_163788023.1">
    <property type="nucleotide sequence ID" value="NZ_AP022587.1"/>
</dbReference>
<sequence length="225" mass="24584">MSPAHLEAGGQFPRLSLTEISGGPVAIPDPNGALTQLQFRRFAGCPIYNLHLRSISGRIDEITAAGVREVVIFHSTPTELRKYEDDLPFAVIGDPEKELYRRFGVDASAKAILKPAAWRALPRGWWHAARTAMTKRHAPLPANPTNGNLGLPADILIDADGRILAAKYGEHAYDQWSVDELLSLSRRYEAASARLAARSAGDHPTTTGKRAQPRTLAVCARWAFA</sequence>
<protein>
    <recommendedName>
        <fullName evidence="3">Alkyl hydroperoxide reductase</fullName>
    </recommendedName>
</protein>
<gene>
    <name evidence="1" type="ORF">MSTO_00370</name>
</gene>
<dbReference type="Proteomes" id="UP000467130">
    <property type="component" value="Chromosome"/>
</dbReference>